<keyword evidence="3" id="KW-0479">Metal-binding</keyword>
<feature type="region of interest" description="Disordered" evidence="12">
    <location>
        <begin position="403"/>
        <end position="466"/>
    </location>
</feature>
<protein>
    <recommendedName>
        <fullName evidence="10">B-related factor 1</fullName>
    </recommendedName>
</protein>
<dbReference type="GO" id="GO:0000995">
    <property type="term" value="F:RNA polymerase III general transcription initiation factor activity"/>
    <property type="evidence" value="ECO:0007669"/>
    <property type="project" value="TreeGrafter"/>
</dbReference>
<dbReference type="GO" id="GO:0000126">
    <property type="term" value="C:transcription factor TFIIIB complex"/>
    <property type="evidence" value="ECO:0007669"/>
    <property type="project" value="TreeGrafter"/>
</dbReference>
<feature type="region of interest" description="Disordered" evidence="12">
    <location>
        <begin position="506"/>
        <end position="526"/>
    </location>
</feature>
<dbReference type="GO" id="GO:0097550">
    <property type="term" value="C:transcription preinitiation complex"/>
    <property type="evidence" value="ECO:0007669"/>
    <property type="project" value="TreeGrafter"/>
</dbReference>
<reference evidence="15 16" key="1">
    <citation type="submission" date="2015-01" db="EMBL/GenBank/DDBJ databases">
        <title>Evolution of Trichinella species and genotypes.</title>
        <authorList>
            <person name="Korhonen P.K."/>
            <person name="Edoardo P."/>
            <person name="Giuseppe L.R."/>
            <person name="Gasser R.B."/>
        </authorList>
    </citation>
    <scope>NUCLEOTIDE SEQUENCE [LARGE SCALE GENOMIC DNA]</scope>
    <source>
        <strain evidence="15">ISS2496</strain>
    </source>
</reference>
<keyword evidence="7" id="KW-0010">Activator</keyword>
<feature type="transmembrane region" description="Helical" evidence="13">
    <location>
        <begin position="7"/>
        <end position="29"/>
    </location>
</feature>
<feature type="compositionally biased region" description="Low complexity" evidence="12">
    <location>
        <begin position="417"/>
        <end position="438"/>
    </location>
</feature>
<evidence type="ECO:0000256" key="13">
    <source>
        <dbReference type="SAM" id="Phobius"/>
    </source>
</evidence>
<evidence type="ECO:0000256" key="10">
    <source>
        <dbReference type="ARBA" id="ARBA00031009"/>
    </source>
</evidence>
<dbReference type="SUPFAM" id="SSF47954">
    <property type="entry name" value="Cyclin-like"/>
    <property type="match status" value="2"/>
</dbReference>
<keyword evidence="13" id="KW-0812">Transmembrane</keyword>
<dbReference type="GO" id="GO:0017025">
    <property type="term" value="F:TBP-class protein binding"/>
    <property type="evidence" value="ECO:0007669"/>
    <property type="project" value="InterPro"/>
</dbReference>
<dbReference type="EMBL" id="JYDQ01000022">
    <property type="protein sequence ID" value="KRY20762.1"/>
    <property type="molecule type" value="Genomic_DNA"/>
</dbReference>
<dbReference type="InterPro" id="IPR013137">
    <property type="entry name" value="Znf_TFIIB"/>
</dbReference>
<evidence type="ECO:0000259" key="14">
    <source>
        <dbReference type="PROSITE" id="PS51134"/>
    </source>
</evidence>
<evidence type="ECO:0000256" key="11">
    <source>
        <dbReference type="PROSITE-ProRule" id="PRU00469"/>
    </source>
</evidence>
<evidence type="ECO:0000313" key="16">
    <source>
        <dbReference type="Proteomes" id="UP000054783"/>
    </source>
</evidence>
<evidence type="ECO:0000256" key="6">
    <source>
        <dbReference type="ARBA" id="ARBA00023015"/>
    </source>
</evidence>
<evidence type="ECO:0000256" key="3">
    <source>
        <dbReference type="ARBA" id="ARBA00022723"/>
    </source>
</evidence>
<feature type="domain" description="TFIIB-type" evidence="14">
    <location>
        <begin position="40"/>
        <end position="71"/>
    </location>
</feature>
<sequence>MSALQHCYHIVTGLAYFLTKIDIFIVIFYPCKIAIFRNVAMSTCPECGGRELVEDSTMGNNVCGNCGHVISENTIVSEVEFYETAAGRSVLLGQFIHKDGSSISLTGMKNMNSLSSTELTYIKVRKHMENVASQLQLSQAVTEAGFRFYKIAHGRSLTRGRKSSHVIPSLLYISCRLNAVPQMLIDFSDVAEVNVFTLGRTFSFLAREMHLKLPPTDPCIYVLRFAQKLRFGDKENQVIHLALRLIQRMKNDWMTYGRRPAGLCGAALIIAARYYGFNRTIENVVRVVHIGAGVLRKRLDEFCLTPSASFTLDEFCKFEILEQCDPPSFTRNMEKEEMKKLLEEKLKPFDEELRETEKKVQLALKQKVRSRYGASSWSSDDEQQTAVKDSVTNEVASIDYPEESFTAGRLSEEEAAEASSMSLPSWSDIIPSSSSEMTSMEDEVPVDSTLEPQQTDASELNTLDDLDDDELDGYLLTPEEAALKTKLWIRVNGEFMEEYEKRKLLKEQEKEEGSKSRRNCRKRGEEGIAATPGEAIKRMVFEKRLSKKINYEVLMEEDNFEDVSSPVQSAAETAPCAFASDQLEEKLQKVEEATTPVSDIVEKVKQAGEAEEVVDSLDSENVQKRPSRIKLKPKFATVDVKRRIG</sequence>
<evidence type="ECO:0000256" key="7">
    <source>
        <dbReference type="ARBA" id="ARBA00023159"/>
    </source>
</evidence>
<keyword evidence="6" id="KW-0805">Transcription regulation</keyword>
<feature type="compositionally biased region" description="Basic and acidic residues" evidence="12">
    <location>
        <begin position="506"/>
        <end position="515"/>
    </location>
</feature>
<dbReference type="SMART" id="SM00385">
    <property type="entry name" value="CYCLIN"/>
    <property type="match status" value="2"/>
</dbReference>
<comment type="similarity">
    <text evidence="2">Belongs to the TFIIB family.</text>
</comment>
<dbReference type="OrthoDB" id="511529at2759"/>
<accession>A0A0V1A8G5</accession>
<dbReference type="InterPro" id="IPR013763">
    <property type="entry name" value="Cyclin-like_dom"/>
</dbReference>
<dbReference type="Pfam" id="PF00382">
    <property type="entry name" value="TFIIB"/>
    <property type="match status" value="2"/>
</dbReference>
<keyword evidence="9" id="KW-0539">Nucleus</keyword>
<evidence type="ECO:0000256" key="1">
    <source>
        <dbReference type="ARBA" id="ARBA00004123"/>
    </source>
</evidence>
<evidence type="ECO:0000256" key="9">
    <source>
        <dbReference type="ARBA" id="ARBA00023242"/>
    </source>
</evidence>
<keyword evidence="13" id="KW-1133">Transmembrane helix</keyword>
<dbReference type="PRINTS" id="PR00685">
    <property type="entry name" value="TIFACTORIIB"/>
</dbReference>
<proteinExistence type="inferred from homology"/>
<evidence type="ECO:0000256" key="8">
    <source>
        <dbReference type="ARBA" id="ARBA00023163"/>
    </source>
</evidence>
<evidence type="ECO:0000256" key="4">
    <source>
        <dbReference type="ARBA" id="ARBA00022771"/>
    </source>
</evidence>
<dbReference type="SUPFAM" id="SSF57783">
    <property type="entry name" value="Zinc beta-ribbon"/>
    <property type="match status" value="1"/>
</dbReference>
<dbReference type="InterPro" id="IPR000812">
    <property type="entry name" value="TFIIB"/>
</dbReference>
<dbReference type="InterPro" id="IPR011665">
    <property type="entry name" value="BRF1_TBP-bd_dom"/>
</dbReference>
<comment type="caution">
    <text evidence="15">The sequence shown here is derived from an EMBL/GenBank/DDBJ whole genome shotgun (WGS) entry which is preliminary data.</text>
</comment>
<dbReference type="GO" id="GO:0001006">
    <property type="term" value="F:RNA polymerase III type 3 promoter sequence-specific DNA binding"/>
    <property type="evidence" value="ECO:0007669"/>
    <property type="project" value="TreeGrafter"/>
</dbReference>
<dbReference type="GO" id="GO:0070897">
    <property type="term" value="P:transcription preinitiation complex assembly"/>
    <property type="evidence" value="ECO:0007669"/>
    <property type="project" value="InterPro"/>
</dbReference>
<dbReference type="InterPro" id="IPR013150">
    <property type="entry name" value="TFIIB_cyclin"/>
</dbReference>
<evidence type="ECO:0000256" key="12">
    <source>
        <dbReference type="SAM" id="MobiDB-lite"/>
    </source>
</evidence>
<keyword evidence="8" id="KW-0804">Transcription</keyword>
<dbReference type="Pfam" id="PF08271">
    <property type="entry name" value="Zn_Ribbon_TF"/>
    <property type="match status" value="1"/>
</dbReference>
<dbReference type="STRING" id="990121.A0A0V1A8G5"/>
<evidence type="ECO:0000313" key="15">
    <source>
        <dbReference type="EMBL" id="KRY20762.1"/>
    </source>
</evidence>
<dbReference type="AlphaFoldDB" id="A0A0V1A8G5"/>
<dbReference type="Proteomes" id="UP000054783">
    <property type="component" value="Unassembled WGS sequence"/>
</dbReference>
<comment type="subcellular location">
    <subcellularLocation>
        <location evidence="1">Nucleus</location>
    </subcellularLocation>
</comment>
<dbReference type="PROSITE" id="PS51134">
    <property type="entry name" value="ZF_TFIIB"/>
    <property type="match status" value="1"/>
</dbReference>
<dbReference type="InterPro" id="IPR036915">
    <property type="entry name" value="Cyclin-like_sf"/>
</dbReference>
<dbReference type="Gene3D" id="1.20.5.650">
    <property type="entry name" value="Single helix bin"/>
    <property type="match status" value="1"/>
</dbReference>
<organism evidence="15 16">
    <name type="scientific">Trichinella patagoniensis</name>
    <dbReference type="NCBI Taxonomy" id="990121"/>
    <lineage>
        <taxon>Eukaryota</taxon>
        <taxon>Metazoa</taxon>
        <taxon>Ecdysozoa</taxon>
        <taxon>Nematoda</taxon>
        <taxon>Enoplea</taxon>
        <taxon>Dorylaimia</taxon>
        <taxon>Trichinellida</taxon>
        <taxon>Trichinellidae</taxon>
        <taxon>Trichinella</taxon>
    </lineage>
</organism>
<keyword evidence="13" id="KW-0472">Membrane</keyword>
<dbReference type="FunFam" id="1.10.472.10:FF:000002">
    <property type="entry name" value="Transcription factor IIIB 90 kDa subunit"/>
    <property type="match status" value="1"/>
</dbReference>
<keyword evidence="4 11" id="KW-0863">Zinc-finger</keyword>
<dbReference type="GO" id="GO:0008270">
    <property type="term" value="F:zinc ion binding"/>
    <property type="evidence" value="ECO:0007669"/>
    <property type="project" value="UniProtKB-KW"/>
</dbReference>
<dbReference type="PANTHER" id="PTHR11618">
    <property type="entry name" value="TRANSCRIPTION INITIATION FACTOR IIB-RELATED"/>
    <property type="match status" value="1"/>
</dbReference>
<dbReference type="Gene3D" id="1.10.472.10">
    <property type="entry name" value="Cyclin-like"/>
    <property type="match status" value="2"/>
</dbReference>
<keyword evidence="16" id="KW-1185">Reference proteome</keyword>
<feature type="region of interest" description="Disordered" evidence="12">
    <location>
        <begin position="374"/>
        <end position="393"/>
    </location>
</feature>
<evidence type="ECO:0000256" key="2">
    <source>
        <dbReference type="ARBA" id="ARBA00010857"/>
    </source>
</evidence>
<dbReference type="Pfam" id="PF07741">
    <property type="entry name" value="BRF1"/>
    <property type="match status" value="1"/>
</dbReference>
<gene>
    <name evidence="15" type="primary">Brf1</name>
    <name evidence="15" type="ORF">T12_6651</name>
</gene>
<dbReference type="GO" id="GO:0005634">
    <property type="term" value="C:nucleus"/>
    <property type="evidence" value="ECO:0007669"/>
    <property type="project" value="UniProtKB-SubCell"/>
</dbReference>
<dbReference type="PANTHER" id="PTHR11618:SF4">
    <property type="entry name" value="TRANSCRIPTION FACTOR IIIB 90 KDA SUBUNIT"/>
    <property type="match status" value="1"/>
</dbReference>
<evidence type="ECO:0000256" key="5">
    <source>
        <dbReference type="ARBA" id="ARBA00022833"/>
    </source>
</evidence>
<keyword evidence="5" id="KW-0862">Zinc</keyword>
<dbReference type="Gene3D" id="2.20.25.10">
    <property type="match status" value="1"/>
</dbReference>
<name>A0A0V1A8G5_9BILA</name>
<feature type="compositionally biased region" description="Polar residues" evidence="12">
    <location>
        <begin position="450"/>
        <end position="459"/>
    </location>
</feature>
<dbReference type="CDD" id="cd20554">
    <property type="entry name" value="CYCLIN_TFIIIB90_rpt2"/>
    <property type="match status" value="1"/>
</dbReference>